<dbReference type="SUPFAM" id="SSF53448">
    <property type="entry name" value="Nucleotide-diphospho-sugar transferases"/>
    <property type="match status" value="1"/>
</dbReference>
<evidence type="ECO:0000256" key="1">
    <source>
        <dbReference type="ARBA" id="ARBA00006115"/>
    </source>
</evidence>
<dbReference type="InterPro" id="IPR014710">
    <property type="entry name" value="RmlC-like_jellyroll"/>
</dbReference>
<dbReference type="InterPro" id="IPR005835">
    <property type="entry name" value="NTP_transferase_dom"/>
</dbReference>
<dbReference type="InterPro" id="IPR006375">
    <property type="entry name" value="Man1P_GuaTrfase/Man6P_Isoase"/>
</dbReference>
<dbReference type="Gene3D" id="2.60.120.10">
    <property type="entry name" value="Jelly Rolls"/>
    <property type="match status" value="1"/>
</dbReference>
<evidence type="ECO:0000256" key="6">
    <source>
        <dbReference type="ARBA" id="ARBA00023134"/>
    </source>
</evidence>
<feature type="domain" description="Nucleotidyl transferase" evidence="9">
    <location>
        <begin position="6"/>
        <end position="293"/>
    </location>
</feature>
<evidence type="ECO:0000256" key="5">
    <source>
        <dbReference type="ARBA" id="ARBA00022741"/>
    </source>
</evidence>
<dbReference type="GO" id="GO:0000271">
    <property type="term" value="P:polysaccharide biosynthetic process"/>
    <property type="evidence" value="ECO:0007669"/>
    <property type="project" value="InterPro"/>
</dbReference>
<gene>
    <name evidence="12" type="ORF">IPJ38_11710</name>
</gene>
<dbReference type="Proteomes" id="UP000739411">
    <property type="component" value="Unassembled WGS sequence"/>
</dbReference>
<evidence type="ECO:0000259" key="11">
    <source>
        <dbReference type="Pfam" id="PF22640"/>
    </source>
</evidence>
<evidence type="ECO:0000256" key="7">
    <source>
        <dbReference type="ARBA" id="ARBA00047343"/>
    </source>
</evidence>
<dbReference type="FunFam" id="2.60.120.10:FF:000032">
    <property type="entry name" value="Mannose-1-phosphate guanylyltransferase/mannose-6-phosphate isomerase"/>
    <property type="match status" value="1"/>
</dbReference>
<name>A0A935MTH0_9RHOO</name>
<evidence type="ECO:0000313" key="13">
    <source>
        <dbReference type="Proteomes" id="UP000739411"/>
    </source>
</evidence>
<dbReference type="Pfam" id="PF22640">
    <property type="entry name" value="ManC_GMP_beta-helix"/>
    <property type="match status" value="1"/>
</dbReference>
<dbReference type="EC" id="2.7.7.13" evidence="2"/>
<dbReference type="NCBIfam" id="TIGR01479">
    <property type="entry name" value="GMP_PMI"/>
    <property type="match status" value="1"/>
</dbReference>
<dbReference type="SUPFAM" id="SSF51182">
    <property type="entry name" value="RmlC-like cupins"/>
    <property type="match status" value="1"/>
</dbReference>
<dbReference type="CDD" id="cd02509">
    <property type="entry name" value="GDP-M1P_Guanylyltransferase"/>
    <property type="match status" value="1"/>
</dbReference>
<dbReference type="Gene3D" id="3.90.550.10">
    <property type="entry name" value="Spore Coat Polysaccharide Biosynthesis Protein SpsA, Chain A"/>
    <property type="match status" value="1"/>
</dbReference>
<evidence type="ECO:0000259" key="10">
    <source>
        <dbReference type="Pfam" id="PF01050"/>
    </source>
</evidence>
<dbReference type="GO" id="GO:0016853">
    <property type="term" value="F:isomerase activity"/>
    <property type="evidence" value="ECO:0007669"/>
    <property type="project" value="UniProtKB-KW"/>
</dbReference>
<evidence type="ECO:0000256" key="8">
    <source>
        <dbReference type="RuleBase" id="RU004190"/>
    </source>
</evidence>
<protein>
    <recommendedName>
        <fullName evidence="2">mannose-1-phosphate guanylyltransferase</fullName>
        <ecNumber evidence="2">2.7.7.13</ecNumber>
    </recommendedName>
</protein>
<reference evidence="12 13" key="1">
    <citation type="submission" date="2020-10" db="EMBL/GenBank/DDBJ databases">
        <title>Connecting structure to function with the recovery of over 1000 high-quality activated sludge metagenome-assembled genomes encoding full-length rRNA genes using long-read sequencing.</title>
        <authorList>
            <person name="Singleton C.M."/>
            <person name="Petriglieri F."/>
            <person name="Kristensen J.M."/>
            <person name="Kirkegaard R.H."/>
            <person name="Michaelsen T.Y."/>
            <person name="Andersen M.H."/>
            <person name="Karst S.M."/>
            <person name="Dueholm M.S."/>
            <person name="Nielsen P.H."/>
            <person name="Albertsen M."/>
        </authorList>
    </citation>
    <scope>NUCLEOTIDE SEQUENCE [LARGE SCALE GENOMIC DNA]</scope>
    <source>
        <strain evidence="12">EsbW_18-Q3-R4-48_BATAC.463</strain>
    </source>
</reference>
<keyword evidence="12" id="KW-0413">Isomerase</keyword>
<organism evidence="12 13">
    <name type="scientific">Candidatus Dechloromonas phosphorivorans</name>
    <dbReference type="NCBI Taxonomy" id="2899244"/>
    <lineage>
        <taxon>Bacteria</taxon>
        <taxon>Pseudomonadati</taxon>
        <taxon>Pseudomonadota</taxon>
        <taxon>Betaproteobacteria</taxon>
        <taxon>Rhodocyclales</taxon>
        <taxon>Azonexaceae</taxon>
        <taxon>Dechloromonas</taxon>
    </lineage>
</organism>
<comment type="catalytic activity">
    <reaction evidence="7">
        <text>alpha-D-mannose 1-phosphate + GTP + H(+) = GDP-alpha-D-mannose + diphosphate</text>
        <dbReference type="Rhea" id="RHEA:15229"/>
        <dbReference type="ChEBI" id="CHEBI:15378"/>
        <dbReference type="ChEBI" id="CHEBI:33019"/>
        <dbReference type="ChEBI" id="CHEBI:37565"/>
        <dbReference type="ChEBI" id="CHEBI:57527"/>
        <dbReference type="ChEBI" id="CHEBI:58409"/>
        <dbReference type="EC" id="2.7.7.13"/>
    </reaction>
</comment>
<dbReference type="InterPro" id="IPR001538">
    <property type="entry name" value="Man6P_isomerase-2_C"/>
</dbReference>
<accession>A0A935MTH0</accession>
<evidence type="ECO:0000256" key="2">
    <source>
        <dbReference type="ARBA" id="ARBA00012387"/>
    </source>
</evidence>
<keyword evidence="6" id="KW-0342">GTP-binding</keyword>
<dbReference type="Pfam" id="PF00483">
    <property type="entry name" value="NTP_transferase"/>
    <property type="match status" value="1"/>
</dbReference>
<keyword evidence="3 12" id="KW-0808">Transferase</keyword>
<dbReference type="InterPro" id="IPR054566">
    <property type="entry name" value="ManC/GMP-like_b-helix"/>
</dbReference>
<comment type="similarity">
    <text evidence="1 8">Belongs to the mannose-6-phosphate isomerase type 2 family.</text>
</comment>
<proteinExistence type="inferred from homology"/>
<evidence type="ECO:0000256" key="3">
    <source>
        <dbReference type="ARBA" id="ARBA00022679"/>
    </source>
</evidence>
<dbReference type="Pfam" id="PF01050">
    <property type="entry name" value="MannoseP_isomer"/>
    <property type="match status" value="1"/>
</dbReference>
<evidence type="ECO:0000259" key="9">
    <source>
        <dbReference type="Pfam" id="PF00483"/>
    </source>
</evidence>
<dbReference type="InterPro" id="IPR029044">
    <property type="entry name" value="Nucleotide-diphossugar_trans"/>
</dbReference>
<keyword evidence="4 12" id="KW-0548">Nucleotidyltransferase</keyword>
<dbReference type="CDD" id="cd02213">
    <property type="entry name" value="cupin_PMI_typeII_C"/>
    <property type="match status" value="1"/>
</dbReference>
<evidence type="ECO:0000256" key="4">
    <source>
        <dbReference type="ARBA" id="ARBA00022695"/>
    </source>
</evidence>
<feature type="domain" description="MannoseP isomerase/GMP-like beta-helix" evidence="11">
    <location>
        <begin position="310"/>
        <end position="356"/>
    </location>
</feature>
<dbReference type="GO" id="GO:0009298">
    <property type="term" value="P:GDP-mannose biosynthetic process"/>
    <property type="evidence" value="ECO:0007669"/>
    <property type="project" value="TreeGrafter"/>
</dbReference>
<dbReference type="EMBL" id="JADJMS010000022">
    <property type="protein sequence ID" value="MBK7415669.1"/>
    <property type="molecule type" value="Genomic_DNA"/>
</dbReference>
<dbReference type="InterPro" id="IPR051161">
    <property type="entry name" value="Mannose-6P_isomerase_type2"/>
</dbReference>
<comment type="caution">
    <text evidence="12">The sequence shown here is derived from an EMBL/GenBank/DDBJ whole genome shotgun (WGS) entry which is preliminary data.</text>
</comment>
<dbReference type="PANTHER" id="PTHR46390">
    <property type="entry name" value="MANNOSE-1-PHOSPHATE GUANYLYLTRANSFERASE"/>
    <property type="match status" value="1"/>
</dbReference>
<feature type="domain" description="Mannose-6-phosphate isomerase type II C-terminal" evidence="10">
    <location>
        <begin position="360"/>
        <end position="474"/>
    </location>
</feature>
<keyword evidence="5" id="KW-0547">Nucleotide-binding</keyword>
<dbReference type="PANTHER" id="PTHR46390:SF1">
    <property type="entry name" value="MANNOSE-1-PHOSPHATE GUANYLYLTRANSFERASE"/>
    <property type="match status" value="1"/>
</dbReference>
<dbReference type="FunFam" id="3.90.550.10:FF:000046">
    <property type="entry name" value="Mannose-1-phosphate guanylyltransferase (GDP)"/>
    <property type="match status" value="1"/>
</dbReference>
<dbReference type="AlphaFoldDB" id="A0A935MTH0"/>
<dbReference type="GO" id="GO:0005525">
    <property type="term" value="F:GTP binding"/>
    <property type="evidence" value="ECO:0007669"/>
    <property type="project" value="UniProtKB-KW"/>
</dbReference>
<dbReference type="InterPro" id="IPR011051">
    <property type="entry name" value="RmlC_Cupin_sf"/>
</dbReference>
<dbReference type="InterPro" id="IPR049577">
    <property type="entry name" value="GMPP_N"/>
</dbReference>
<sequence length="479" mass="52775">MSKIIPVVLSGGSGTRLWPLSREKYPKQLLPLVGEQSMLQATVARMDGIPGLAEPLLVCNEEHRFVVAEQLRLLGKQGKVILEPFGRNTAPALTLAALWAQQQSDDPVLVVMPADHVILDEVVFREAVVKAAKLADIGIAVTFGITPDCPETGYGYIQQGSALAGDSGAFKLSRFVEKPNREVAESYLDSGDFLWNSGIFVMRATTWLNALEVCRPDILQACRAALQVCGKDGDFIRVDRNLFEQCPSDSIDYAVMERLSQSCIDLPDCAVIPLAAGWSDVGAWDALWKVLPKCDQGNAFRGDVMLEGCRDTLVVSESRLVACIGLSNLIVVETDDAVLVAHHDATQDVKKIVDRLKAEKRSVAQWHRKVYRPWGWYDGVDSGQRFQVKRIGVKPGAALSLQMHHHRAEHWIVVSGTAKVTRGDEVFLVSENQSTYIPLGVTHRLENPGVVPLEMIEVQSGSYLGEDDIVRFEDTYGRS</sequence>
<dbReference type="GO" id="GO:0004475">
    <property type="term" value="F:mannose-1-phosphate guanylyltransferase (GTP) activity"/>
    <property type="evidence" value="ECO:0007669"/>
    <property type="project" value="UniProtKB-EC"/>
</dbReference>
<evidence type="ECO:0000313" key="12">
    <source>
        <dbReference type="EMBL" id="MBK7415669.1"/>
    </source>
</evidence>